<comment type="subcellular location">
    <subcellularLocation>
        <location evidence="1">Nucleus</location>
    </subcellularLocation>
</comment>
<evidence type="ECO:0000256" key="3">
    <source>
        <dbReference type="ARBA" id="ARBA00023125"/>
    </source>
</evidence>
<protein>
    <submittedName>
        <fullName evidence="10">Protein REVEILLE 1</fullName>
    </submittedName>
</protein>
<feature type="domain" description="SANT" evidence="8">
    <location>
        <begin position="33"/>
        <end position="84"/>
    </location>
</feature>
<dbReference type="InterPro" id="IPR009057">
    <property type="entry name" value="Homeodomain-like_sf"/>
</dbReference>
<dbReference type="NCBIfam" id="TIGR01557">
    <property type="entry name" value="myb_SHAQKYF"/>
    <property type="match status" value="1"/>
</dbReference>
<dbReference type="Gene3D" id="1.10.10.60">
    <property type="entry name" value="Homeodomain-like"/>
    <property type="match status" value="1"/>
</dbReference>
<dbReference type="CDD" id="cd00167">
    <property type="entry name" value="SANT"/>
    <property type="match status" value="1"/>
</dbReference>
<dbReference type="FunFam" id="1.10.10.60:FF:000023">
    <property type="entry name" value="protein REVEILLE 6 isoform X1"/>
    <property type="match status" value="1"/>
</dbReference>
<dbReference type="Proteomes" id="UP001604336">
    <property type="component" value="Unassembled WGS sequence"/>
</dbReference>
<dbReference type="InterPro" id="IPR017930">
    <property type="entry name" value="Myb_dom"/>
</dbReference>
<name>A0ABD1V1H1_9LAMI</name>
<keyword evidence="3" id="KW-0238">DNA-binding</keyword>
<keyword evidence="2" id="KW-0805">Transcription regulation</keyword>
<dbReference type="PROSITE" id="PS51293">
    <property type="entry name" value="SANT"/>
    <property type="match status" value="1"/>
</dbReference>
<dbReference type="InterPro" id="IPR001005">
    <property type="entry name" value="SANT/Myb"/>
</dbReference>
<proteinExistence type="predicted"/>
<feature type="region of interest" description="Disordered" evidence="6">
    <location>
        <begin position="346"/>
        <end position="417"/>
    </location>
</feature>
<feature type="domain" description="Myb-like" evidence="7">
    <location>
        <begin position="30"/>
        <end position="80"/>
    </location>
</feature>
<dbReference type="PROSITE" id="PS51294">
    <property type="entry name" value="HTH_MYB"/>
    <property type="match status" value="1"/>
</dbReference>
<dbReference type="SMART" id="SM00717">
    <property type="entry name" value="SANT"/>
    <property type="match status" value="1"/>
</dbReference>
<dbReference type="InterPro" id="IPR017884">
    <property type="entry name" value="SANT_dom"/>
</dbReference>
<evidence type="ECO:0000256" key="6">
    <source>
        <dbReference type="SAM" id="MobiDB-lite"/>
    </source>
</evidence>
<dbReference type="EMBL" id="JBFOLK010000002">
    <property type="protein sequence ID" value="KAL2531159.1"/>
    <property type="molecule type" value="Genomic_DNA"/>
</dbReference>
<evidence type="ECO:0000259" key="7">
    <source>
        <dbReference type="PROSITE" id="PS50090"/>
    </source>
</evidence>
<accession>A0ABD1V1H1</accession>
<dbReference type="GO" id="GO:0003677">
    <property type="term" value="F:DNA binding"/>
    <property type="evidence" value="ECO:0007669"/>
    <property type="project" value="UniProtKB-KW"/>
</dbReference>
<evidence type="ECO:0000259" key="8">
    <source>
        <dbReference type="PROSITE" id="PS51293"/>
    </source>
</evidence>
<dbReference type="AlphaFoldDB" id="A0ABD1V1H1"/>
<reference evidence="11" key="1">
    <citation type="submission" date="2024-07" db="EMBL/GenBank/DDBJ databases">
        <title>Two chromosome-level genome assemblies of Korean endemic species Abeliophyllum distichum and Forsythia ovata (Oleaceae).</title>
        <authorList>
            <person name="Jang H."/>
        </authorList>
    </citation>
    <scope>NUCLEOTIDE SEQUENCE [LARGE SCALE GENOMIC DNA]</scope>
</reference>
<sequence>MVVQDQSEGNGLDTVLPTDDFAPKVRKPYTITKQRERWTEEEHKKFLEALQLYGRAWRNIEEHVGTKTAVQIRSHAQKFFSKVVRESDTGIASSVKPIEIPPPRPKRKPMHPYPRKMVFPFKTGVLASDKPTRSTSSNLSVPEQENQSPTSVLSAFGSDVLGRTYSSTPDGSPSTVSSSVAVNDGTIVYSKPANLMLEETRSCSPGKNDAHSSQDVQVPKKLKVLSQNDAIAKEDLNESSMQYLKLFGKTLLVTDPHGPSYPTLGTCKPQSLDGSDGTYLQTLPWNCMPKRFSPSDSELAWSALSHGAPVSLCQKNDKSNSMDACRVSFPWLTLCGGTSLQSLQVHDPTPIKALPSRDKKEEVDKDDQNEGSSTGSNTDLVGASGEEEKSSEVEAQSSHLSMESEEDEKSPSSSKLSEKARVNFVNFKKGFVPYKRCLAERDSTVSRDVREEQRIRLCL</sequence>
<feature type="compositionally biased region" description="Basic and acidic residues" evidence="6">
    <location>
        <begin position="355"/>
        <end position="368"/>
    </location>
</feature>
<feature type="region of interest" description="Disordered" evidence="6">
    <location>
        <begin position="94"/>
        <end position="151"/>
    </location>
</feature>
<evidence type="ECO:0000256" key="1">
    <source>
        <dbReference type="ARBA" id="ARBA00004123"/>
    </source>
</evidence>
<dbReference type="GO" id="GO:0010468">
    <property type="term" value="P:regulation of gene expression"/>
    <property type="evidence" value="ECO:0007669"/>
    <property type="project" value="UniProtKB-ARBA"/>
</dbReference>
<organism evidence="10 11">
    <name type="scientific">Abeliophyllum distichum</name>
    <dbReference type="NCBI Taxonomy" id="126358"/>
    <lineage>
        <taxon>Eukaryota</taxon>
        <taxon>Viridiplantae</taxon>
        <taxon>Streptophyta</taxon>
        <taxon>Embryophyta</taxon>
        <taxon>Tracheophyta</taxon>
        <taxon>Spermatophyta</taxon>
        <taxon>Magnoliopsida</taxon>
        <taxon>eudicotyledons</taxon>
        <taxon>Gunneridae</taxon>
        <taxon>Pentapetalae</taxon>
        <taxon>asterids</taxon>
        <taxon>lamiids</taxon>
        <taxon>Lamiales</taxon>
        <taxon>Oleaceae</taxon>
        <taxon>Forsythieae</taxon>
        <taxon>Abeliophyllum</taxon>
    </lineage>
</organism>
<evidence type="ECO:0000313" key="11">
    <source>
        <dbReference type="Proteomes" id="UP001604336"/>
    </source>
</evidence>
<keyword evidence="4" id="KW-0804">Transcription</keyword>
<keyword evidence="11" id="KW-1185">Reference proteome</keyword>
<evidence type="ECO:0000256" key="2">
    <source>
        <dbReference type="ARBA" id="ARBA00023015"/>
    </source>
</evidence>
<dbReference type="PROSITE" id="PS50090">
    <property type="entry name" value="MYB_LIKE"/>
    <property type="match status" value="1"/>
</dbReference>
<evidence type="ECO:0000259" key="9">
    <source>
        <dbReference type="PROSITE" id="PS51294"/>
    </source>
</evidence>
<dbReference type="GO" id="GO:0005634">
    <property type="term" value="C:nucleus"/>
    <property type="evidence" value="ECO:0007669"/>
    <property type="project" value="UniProtKB-SubCell"/>
</dbReference>
<dbReference type="PANTHER" id="PTHR12802">
    <property type="entry name" value="SWI/SNF COMPLEX-RELATED"/>
    <property type="match status" value="1"/>
</dbReference>
<feature type="compositionally biased region" description="Basic residues" evidence="6">
    <location>
        <begin position="104"/>
        <end position="114"/>
    </location>
</feature>
<feature type="compositionally biased region" description="Polar residues" evidence="6">
    <location>
        <begin position="133"/>
        <end position="151"/>
    </location>
</feature>
<evidence type="ECO:0000256" key="4">
    <source>
        <dbReference type="ARBA" id="ARBA00023163"/>
    </source>
</evidence>
<keyword evidence="5" id="KW-0539">Nucleus</keyword>
<evidence type="ECO:0000256" key="5">
    <source>
        <dbReference type="ARBA" id="ARBA00023242"/>
    </source>
</evidence>
<gene>
    <name evidence="10" type="ORF">Adt_04510</name>
</gene>
<comment type="caution">
    <text evidence="10">The sequence shown here is derived from an EMBL/GenBank/DDBJ whole genome shotgun (WGS) entry which is preliminary data.</text>
</comment>
<dbReference type="SUPFAM" id="SSF46689">
    <property type="entry name" value="Homeodomain-like"/>
    <property type="match status" value="1"/>
</dbReference>
<dbReference type="PANTHER" id="PTHR12802:SF155">
    <property type="entry name" value="DEUBIQUITINASE MYSM1"/>
    <property type="match status" value="1"/>
</dbReference>
<dbReference type="InterPro" id="IPR006447">
    <property type="entry name" value="Myb_dom_plants"/>
</dbReference>
<dbReference type="Pfam" id="PF00249">
    <property type="entry name" value="Myb_DNA-binding"/>
    <property type="match status" value="1"/>
</dbReference>
<evidence type="ECO:0000313" key="10">
    <source>
        <dbReference type="EMBL" id="KAL2531159.1"/>
    </source>
</evidence>
<feature type="compositionally biased region" description="Polar residues" evidence="6">
    <location>
        <begin position="370"/>
        <end position="379"/>
    </location>
</feature>
<feature type="domain" description="HTH myb-type" evidence="9">
    <location>
        <begin position="30"/>
        <end position="84"/>
    </location>
</feature>